<evidence type="ECO:0000313" key="1">
    <source>
        <dbReference type="EMBL" id="ARU59239.1"/>
    </source>
</evidence>
<name>A0A1Y0IGK1_9GAMM</name>
<proteinExistence type="predicted"/>
<protein>
    <submittedName>
        <fullName evidence="1">Uncharacterized protein</fullName>
    </submittedName>
</protein>
<keyword evidence="2" id="KW-1185">Reference proteome</keyword>
<organism evidence="1 2">
    <name type="scientific">Oleiphilus messinensis</name>
    <dbReference type="NCBI Taxonomy" id="141451"/>
    <lineage>
        <taxon>Bacteria</taxon>
        <taxon>Pseudomonadati</taxon>
        <taxon>Pseudomonadota</taxon>
        <taxon>Gammaproteobacteria</taxon>
        <taxon>Oceanospirillales</taxon>
        <taxon>Oleiphilaceae</taxon>
        <taxon>Oleiphilus</taxon>
    </lineage>
</organism>
<dbReference type="EMBL" id="CP021425">
    <property type="protein sequence ID" value="ARU59239.1"/>
    <property type="molecule type" value="Genomic_DNA"/>
</dbReference>
<accession>A0A1Y0IGK1</accession>
<dbReference type="Proteomes" id="UP000196027">
    <property type="component" value="Chromosome"/>
</dbReference>
<gene>
    <name evidence="1" type="ORF">OLMES_5255</name>
</gene>
<dbReference type="KEGG" id="ome:OLMES_5255"/>
<reference evidence="1 2" key="1">
    <citation type="submission" date="2017-05" db="EMBL/GenBank/DDBJ databases">
        <title>Genomic insights into alkan degradation activity of Oleiphilus messinensis.</title>
        <authorList>
            <person name="Kozyavkin S.A."/>
            <person name="Slesarev A.I."/>
            <person name="Golyshin P.N."/>
            <person name="Korzhenkov A."/>
            <person name="Golyshina O.N."/>
            <person name="Toshchakov S.V."/>
        </authorList>
    </citation>
    <scope>NUCLEOTIDE SEQUENCE [LARGE SCALE GENOMIC DNA]</scope>
    <source>
        <strain evidence="1 2">ME102</strain>
    </source>
</reference>
<dbReference type="RefSeq" id="WP_087463933.1">
    <property type="nucleotide sequence ID" value="NZ_CP021425.1"/>
</dbReference>
<dbReference type="AlphaFoldDB" id="A0A1Y0IGK1"/>
<sequence>MSVIVMNVVLVILLGVAMWLLKTVSRIENHYFMASQDWLKDTANDSETTPHANNPGTVAKNIKPFITVEVTNAFSLAERESKLAPYIAKIAPSLIQEKVYEQVVENMRIELDKEGVEHKVQLLYR</sequence>
<evidence type="ECO:0000313" key="2">
    <source>
        <dbReference type="Proteomes" id="UP000196027"/>
    </source>
</evidence>